<keyword evidence="1" id="KW-1185">Reference proteome</keyword>
<dbReference type="RefSeq" id="XP_027067678.1">
    <property type="nucleotide sequence ID" value="XM_027211877.1"/>
</dbReference>
<dbReference type="InterPro" id="IPR043129">
    <property type="entry name" value="ATPase_NBD"/>
</dbReference>
<dbReference type="GeneID" id="113693321"/>
<dbReference type="Proteomes" id="UP001652660">
    <property type="component" value="Chromosome 6c"/>
</dbReference>
<evidence type="ECO:0000313" key="2">
    <source>
        <dbReference type="RefSeq" id="XP_027067678.1"/>
    </source>
</evidence>
<dbReference type="PANTHER" id="PTHR11937">
    <property type="entry name" value="ACTIN"/>
    <property type="match status" value="1"/>
</dbReference>
<organism evidence="1 2">
    <name type="scientific">Coffea arabica</name>
    <name type="common">Arabian coffee</name>
    <dbReference type="NCBI Taxonomy" id="13443"/>
    <lineage>
        <taxon>Eukaryota</taxon>
        <taxon>Viridiplantae</taxon>
        <taxon>Streptophyta</taxon>
        <taxon>Embryophyta</taxon>
        <taxon>Tracheophyta</taxon>
        <taxon>Spermatophyta</taxon>
        <taxon>Magnoliopsida</taxon>
        <taxon>eudicotyledons</taxon>
        <taxon>Gunneridae</taxon>
        <taxon>Pentapetalae</taxon>
        <taxon>asterids</taxon>
        <taxon>lamiids</taxon>
        <taxon>Gentianales</taxon>
        <taxon>Rubiaceae</taxon>
        <taxon>Ixoroideae</taxon>
        <taxon>Gardenieae complex</taxon>
        <taxon>Bertiereae - Coffeeae clade</taxon>
        <taxon>Coffeeae</taxon>
        <taxon>Coffea</taxon>
    </lineage>
</organism>
<evidence type="ECO:0000313" key="1">
    <source>
        <dbReference type="Proteomes" id="UP001652660"/>
    </source>
</evidence>
<sequence>MKLVQNKAAYVALNIQQELELAKKIPSPVNEEYELPCGHFMNFRSQRFRNPEALFQPSSARFVKDRENVGVHKMIFNSIMKCDIGIRNYLFKNIMLTVGSTLFPGFVEGITKEILELGSSTLAFKFSDLIAREINHKFANKMFRNVAPPNRMYNAGVGGSALALLNTFERQELDIYMFRFRRAPVIVGI</sequence>
<name>A0A6P6SP57_COFAR</name>
<reference evidence="1" key="1">
    <citation type="journal article" date="2025" name="Foods">
        <title>Unveiling the Microbial Signatures of Arabica Coffee Cherries: Insights into Ripeness Specific Diversity, Functional Traits, and Implications for Quality and Safety.</title>
        <authorList>
            <consortium name="RefSeq"/>
            <person name="Tenea G.N."/>
            <person name="Cifuentes V."/>
            <person name="Reyes P."/>
            <person name="Cevallos-Vallejos M."/>
        </authorList>
    </citation>
    <scope>NUCLEOTIDE SEQUENCE [LARGE SCALE GENOMIC DNA]</scope>
</reference>
<accession>A0A6P6SP57</accession>
<protein>
    <submittedName>
        <fullName evidence="2">Actin-like</fullName>
    </submittedName>
</protein>
<gene>
    <name evidence="2" type="primary">LOC113693321</name>
</gene>
<reference evidence="2" key="2">
    <citation type="submission" date="2025-08" db="UniProtKB">
        <authorList>
            <consortium name="RefSeq"/>
        </authorList>
    </citation>
    <scope>IDENTIFICATION</scope>
    <source>
        <tissue evidence="2">Leaves</tissue>
    </source>
</reference>
<dbReference type="Gene3D" id="3.90.640.10">
    <property type="entry name" value="Actin, Chain A, domain 4"/>
    <property type="match status" value="1"/>
</dbReference>
<dbReference type="Gene3D" id="3.30.420.40">
    <property type="match status" value="1"/>
</dbReference>
<proteinExistence type="predicted"/>
<dbReference type="AlphaFoldDB" id="A0A6P6SP57"/>
<dbReference type="InterPro" id="IPR004000">
    <property type="entry name" value="Actin"/>
</dbReference>
<dbReference type="SUPFAM" id="SSF53067">
    <property type="entry name" value="Actin-like ATPase domain"/>
    <property type="match status" value="1"/>
</dbReference>
<dbReference type="Pfam" id="PF00022">
    <property type="entry name" value="Actin"/>
    <property type="match status" value="1"/>
</dbReference>